<dbReference type="PROSITE" id="PS50011">
    <property type="entry name" value="PROTEIN_KINASE_DOM"/>
    <property type="match status" value="1"/>
</dbReference>
<feature type="region of interest" description="Disordered" evidence="3">
    <location>
        <begin position="2856"/>
        <end position="2877"/>
    </location>
</feature>
<dbReference type="InterPro" id="IPR000719">
    <property type="entry name" value="Prot_kinase_dom"/>
</dbReference>
<dbReference type="PROSITE" id="PS00107">
    <property type="entry name" value="PROTEIN_KINASE_ATP"/>
    <property type="match status" value="1"/>
</dbReference>
<evidence type="ECO:0000313" key="6">
    <source>
        <dbReference type="Proteomes" id="UP000789405"/>
    </source>
</evidence>
<feature type="binding site" evidence="2">
    <location>
        <position position="58"/>
    </location>
    <ligand>
        <name>ATP</name>
        <dbReference type="ChEBI" id="CHEBI:30616"/>
    </ligand>
</feature>
<dbReference type="InterPro" id="IPR001245">
    <property type="entry name" value="Ser-Thr/Tyr_kinase_cat_dom"/>
</dbReference>
<dbReference type="InterPro" id="IPR011009">
    <property type="entry name" value="Kinase-like_dom_sf"/>
</dbReference>
<dbReference type="OrthoDB" id="2400221at2759"/>
<dbReference type="Gene3D" id="1.10.510.10">
    <property type="entry name" value="Transferase(Phosphotransferase) domain 1"/>
    <property type="match status" value="1"/>
</dbReference>
<dbReference type="PANTHER" id="PTHR22605">
    <property type="entry name" value="RZ-TYPE DOMAIN-CONTAINING PROTEIN"/>
    <property type="match status" value="1"/>
</dbReference>
<dbReference type="PANTHER" id="PTHR22605:SF1">
    <property type="entry name" value="RZ-TYPE DOMAIN-CONTAINING PROTEIN"/>
    <property type="match status" value="1"/>
</dbReference>
<dbReference type="InterPro" id="IPR017441">
    <property type="entry name" value="Protein_kinase_ATP_BS"/>
</dbReference>
<dbReference type="GO" id="GO:0005524">
    <property type="term" value="F:ATP binding"/>
    <property type="evidence" value="ECO:0007669"/>
    <property type="project" value="UniProtKB-UniRule"/>
</dbReference>
<evidence type="ECO:0000256" key="2">
    <source>
        <dbReference type="PROSITE-ProRule" id="PRU10141"/>
    </source>
</evidence>
<feature type="domain" description="Protein kinase" evidence="4">
    <location>
        <begin position="1"/>
        <end position="305"/>
    </location>
</feature>
<dbReference type="GO" id="GO:0004672">
    <property type="term" value="F:protein kinase activity"/>
    <property type="evidence" value="ECO:0007669"/>
    <property type="project" value="InterPro"/>
</dbReference>
<dbReference type="EMBL" id="CAJVPY010001023">
    <property type="protein sequence ID" value="CAG8503791.1"/>
    <property type="molecule type" value="Genomic_DNA"/>
</dbReference>
<dbReference type="Gene3D" id="3.40.50.300">
    <property type="entry name" value="P-loop containing nucleotide triphosphate hydrolases"/>
    <property type="match status" value="1"/>
</dbReference>
<dbReference type="InterPro" id="IPR027417">
    <property type="entry name" value="P-loop_NTPase"/>
</dbReference>
<keyword evidence="2" id="KW-0067">ATP-binding</keyword>
<gene>
    <name evidence="5" type="ORF">DERYTH_LOCUS3037</name>
</gene>
<dbReference type="Gene3D" id="3.30.200.20">
    <property type="entry name" value="Phosphorylase Kinase, domain 1"/>
    <property type="match status" value="1"/>
</dbReference>
<evidence type="ECO:0000313" key="5">
    <source>
        <dbReference type="EMBL" id="CAG8503791.1"/>
    </source>
</evidence>
<comment type="similarity">
    <text evidence="1">Belongs to the protein kinase superfamily. TKL Ser/Thr protein kinase family. ROCO subfamily.</text>
</comment>
<accession>A0A9N8ZQ22</accession>
<reference evidence="5" key="1">
    <citation type="submission" date="2021-06" db="EMBL/GenBank/DDBJ databases">
        <authorList>
            <person name="Kallberg Y."/>
            <person name="Tangrot J."/>
            <person name="Rosling A."/>
        </authorList>
    </citation>
    <scope>NUCLEOTIDE SEQUENCE</scope>
    <source>
        <strain evidence="5">MA453B</strain>
    </source>
</reference>
<dbReference type="InterPro" id="IPR031248">
    <property type="entry name" value="RNF213"/>
</dbReference>
<dbReference type="GO" id="GO:0016887">
    <property type="term" value="F:ATP hydrolysis activity"/>
    <property type="evidence" value="ECO:0007669"/>
    <property type="project" value="InterPro"/>
</dbReference>
<sequence length="2877" mass="331564">MSDENVESFEKELKSLDIKYYDFNQFEVLETIGNGGFATVYQAKLIDSNLSTEYVALKKFFRENDEATYRTILKEKNQDLGWSDKLNLAQQLAEAVMHMHSANIVHRDLHSNNILIHKNNIKIADFGLSRCLADATNTKTGILGYPPYMDPNSFEHFEQETYKIKKESDIYSLGVLLWEISSLRPPFDKYKDIAAALCLKILDGTREAPIDGEPVVIGSCKELGNWEMIKFTQPYEQYPAYWRSPPVEIQLIGGNEIMYNYGIFDQKKISIENEEDGEIQKRTLDIRTNDQYDIWQNNRNHHIVLDPKEFAFIKCIYDTVNIENLKYKVMQFQLLLENHRDLVLNHTTIDFITQHCQSERDKRLFLCVILGYYVKHCKDLDTLQLPQNFRSDLLLEALEDFQEDTFTSDIQPIMVSVVAALVHHNATVRISFEWLSIFRVAQSLDPKYTFVDGFIVARYDEEDTLRLLTKWPKVVDPYLAQIDEYIYIKIAKWLISLCSNIEKLSSTMSPEVLELCRQWFTRIVTKLSYHNGLSLNDGGRFICSIYEHLTGLQHLFIVTSKIYQELLHIANELIKKCSNKHILFATVQVAKFSESTIKQFSNLVIENVLVAKDIRIIDKSLMEMVYWICGQSYVPNLEILDVPNSISENLLCHILTCLENQTSQIYTDFWRIIFNARGSVTNLHKHSCVMKIRTAISDLANSIVDKTIDIKTLQAILSKNSVEHLYKCLNVANNNNIKETFQSVIITESNISNVRKEYKAFEEIFRHLKAFYSTFCPPSKVSDSDQYTGDLERKLRILSKVPLKETLSPRYWEHHEDVIQKAADIYRLANSKTFTNIYEIQLSQLTDKINVNYVANTLIPAVREEHHKIFKKYEDRKWEHIKYSEAFPLWKSVTNIKTELELINQAVYLSKSNQDLEISLNHLTAISKWDERLQKLSTVVDIFKVPLKTEDWLGRCLKILREDELILGKVVEFVKNVEEHNPADNENYWSFIKELSSTIAEHDIMNLVDYLDEYSDKQLIENDTVSSLIQLKQLVVQLMNGSKKMDEFLKVLQNISQALPIKLQEYIGFNMALQNMLRNISYIEEVTKEKIQNAVLRGTYTFEKDDKSDKFNVSLVYQARGAADKIKHNMSNLLNLRGRALLITKPANINSDLTEGEDSRKIMSEFVLQVDIAQKILNVGSNLIQIGHFDYRRFEEIIGTEKSVETPEMIALLENLKVDLQNWKKAVDEAQDHHYYLTFFPARHILAFYDYFTSDVQDNENTEICRALIKFVNSEAELPSQKDHSGISRENTDYSYTLKEIGEKLNVIFGNLLKTPRELKVRGEHIISDVVDRGKLFVASCNDKLCIPNIIMSLYASNGFYPEPWQILICTKSTTIEELNIFIIRCFFAAKNGYRENLFCIANLELLELVLQISLVEIIKSMCDKHNDYLLALVYHHKVPFHHHILDQFSQDVHLTNGLNAEIMKAIYHDLCSNVTCVSSDLPGQGKTEWIKQASLKKKKGLHSFLISDSSNYESLVCQLKDRKIHPTESLHINIMSAENPNEINLFLFELLTLGFVSNNIYIISLPRIPIFIEVATTVNQELLNSLPIASYLIKEHLSWSIRNLNVSSEICDPIQIVCNYLDAHEKHEINERDIIFHGQGFITKPLSDKRCQDLIVKYFLEGNTDNITSFRFIEIFTNVLADQLFRLSSNTCLTVENLKLLINEKTLRTTLVELLIEVSKEFATRSVKTKAAQLESTCDDYEAKFKIAQWDVSSHLLVCFMSQNPDLICALYRQKKTVPENVKEFLKIQSMTDPDKWELKYYSQIPPKLLLEMLKCLARRPAYEIDLPSYRNALSADNLARRTAYEIDLPSYRYALSADNLVKMALILLRTRANVPIVIMGEAGCGKSSLIGFLAKVAEVNYEPFNLHAGIKEQDILDFMNKAQKKADNGELWLFFDEINTCNHTGLLANIITHRAFDGKLLHPNIKLLSACNPYRKRIKSQNQAGIKTKVKKYEDQSNLVYQVKPLPDQILDYVWDYGVLFSKDEKRYIRLMVQTRFSEGQELFTKLLIASQQFIRLIEENYSVSLRDVKRAIKLVSFFEESLQTRSNSEYSGGNKNYPPPDGSSRISLQIRSYILALSLCYQSRIYDQESRSGYRQAMINVFQRYKMNVEESEFTRVIRDEQEDWFKRMQLPPETVMNEALLENVLVVIVCILTKIPTFIIGTPGSSKSLAIKLVRLNLRGSDSNDKYFRKLPQVYLISYQGSSSSTSDGIIKVFDKAIKYQETSSKEFSVISVVVFDGIGLAENNSHKPLKVLHALLEPNYPSDGPAVSFVGISNWRLDISKSSRALLVQRPKFGIEDLIDTAVRLFDFKLQESMTRNSLRPLAEAYSEYEGCDVSEEFLIDKIISEDNATQLDQWQHEVVKILSFSAKILKTNKLRSYQLLCICNDIISSKLLQLPNIKEIIKLGEWRALDRHASEYLEAVYKLNNLSNGYKQTIRRILLNNQSLLRLDNTIDNNNLYLKSVIAHIIAMHASIPPDSTPLATYFHKIEACQDMFTLTTVSDVESPILNNSPITEPIKFEDQPGYIGEQVNKAFGHSVRSMPPSSYRILHLIVHTLIGSSAHSQATLNFLHRHNQIANNTEQYCLAHINADWTVLKQILDCSDESLALLFHSLLTTMTETLLPASMLRTPAEREDWEMHFTRNYVSPLIRSVIEKATNFRAALAAAAEDQEMGTSTSIIVTPRTLKQACIDNIISYNQEEFREIHEIEKIIDFETKQPATIINGKVMKFSAEVFATALRRFIYRFLQGQKQKETDPLCLYICDSSLHFWPPVISELEDLKEPFPESLYVNQAFEAYKYITEQIEILYTDPAAPISQRGSPPKRKQKPRHNDVF</sequence>
<name>A0A9N8ZQ22_9GLOM</name>
<organism evidence="5 6">
    <name type="scientific">Dentiscutata erythropus</name>
    <dbReference type="NCBI Taxonomy" id="1348616"/>
    <lineage>
        <taxon>Eukaryota</taxon>
        <taxon>Fungi</taxon>
        <taxon>Fungi incertae sedis</taxon>
        <taxon>Mucoromycota</taxon>
        <taxon>Glomeromycotina</taxon>
        <taxon>Glomeromycetes</taxon>
        <taxon>Diversisporales</taxon>
        <taxon>Gigasporaceae</taxon>
        <taxon>Dentiscutata</taxon>
    </lineage>
</organism>
<evidence type="ECO:0000256" key="1">
    <source>
        <dbReference type="ARBA" id="ARBA00008171"/>
    </source>
</evidence>
<keyword evidence="2" id="KW-0547">Nucleotide-binding</keyword>
<dbReference type="SUPFAM" id="SSF52540">
    <property type="entry name" value="P-loop containing nucleoside triphosphate hydrolases"/>
    <property type="match status" value="1"/>
</dbReference>
<proteinExistence type="inferred from homology"/>
<evidence type="ECO:0000259" key="4">
    <source>
        <dbReference type="PROSITE" id="PS50011"/>
    </source>
</evidence>
<dbReference type="SUPFAM" id="SSF56112">
    <property type="entry name" value="Protein kinase-like (PK-like)"/>
    <property type="match status" value="1"/>
</dbReference>
<dbReference type="GO" id="GO:0004842">
    <property type="term" value="F:ubiquitin-protein transferase activity"/>
    <property type="evidence" value="ECO:0007669"/>
    <property type="project" value="InterPro"/>
</dbReference>
<keyword evidence="6" id="KW-1185">Reference proteome</keyword>
<comment type="caution">
    <text evidence="5">The sequence shown here is derived from an EMBL/GenBank/DDBJ whole genome shotgun (WGS) entry which is preliminary data.</text>
</comment>
<dbReference type="Proteomes" id="UP000789405">
    <property type="component" value="Unassembled WGS sequence"/>
</dbReference>
<evidence type="ECO:0000256" key="3">
    <source>
        <dbReference type="SAM" id="MobiDB-lite"/>
    </source>
</evidence>
<dbReference type="Pfam" id="PF07714">
    <property type="entry name" value="PK_Tyr_Ser-Thr"/>
    <property type="match status" value="1"/>
</dbReference>
<protein>
    <submittedName>
        <fullName evidence="5">15158_t:CDS:1</fullName>
    </submittedName>
</protein>